<proteinExistence type="predicted"/>
<gene>
    <name evidence="2" type="ORF">D6C85_09921</name>
    <name evidence="1" type="ORF">D6D20_10436</name>
</gene>
<protein>
    <submittedName>
        <fullName evidence="1">Uncharacterized protein</fullName>
    </submittedName>
</protein>
<dbReference type="EMBL" id="QZBS01000622">
    <property type="protein sequence ID" value="THZ59843.1"/>
    <property type="molecule type" value="Genomic_DNA"/>
</dbReference>
<evidence type="ECO:0000313" key="1">
    <source>
        <dbReference type="EMBL" id="THW54112.1"/>
    </source>
</evidence>
<accession>A0A4S8YI64</accession>
<evidence type="ECO:0000313" key="2">
    <source>
        <dbReference type="EMBL" id="THZ59843.1"/>
    </source>
</evidence>
<reference evidence="3 4" key="1">
    <citation type="submission" date="2018-10" db="EMBL/GenBank/DDBJ databases">
        <title>Fifty Aureobasidium pullulans genomes reveal a recombining polyextremotolerant generalist.</title>
        <authorList>
            <person name="Gostincar C."/>
            <person name="Turk M."/>
            <person name="Zajc J."/>
            <person name="Gunde-Cimerman N."/>
        </authorList>
    </citation>
    <scope>NUCLEOTIDE SEQUENCE [LARGE SCALE GENOMIC DNA]</scope>
    <source>
        <strain evidence="1 4">EXF-10751</strain>
        <strain evidence="2 3">EXF-3519</strain>
    </source>
</reference>
<name>A0A4S8YI64_AURPU</name>
<dbReference type="AlphaFoldDB" id="A0A4S8YI64"/>
<evidence type="ECO:0000313" key="3">
    <source>
        <dbReference type="Proteomes" id="UP000309734"/>
    </source>
</evidence>
<dbReference type="EMBL" id="QZAN01000291">
    <property type="protein sequence ID" value="THW54112.1"/>
    <property type="molecule type" value="Genomic_DNA"/>
</dbReference>
<dbReference type="Proteomes" id="UP000309734">
    <property type="component" value="Unassembled WGS sequence"/>
</dbReference>
<sequence length="166" mass="17721">MRGLANRTSHIDGLAPPSDMLTFANYLDSSAPNNMGISSSKQDAITVRPASMAAASAVGTAPPAAEAAAGEGAEEETVTVFILGPRWVRDRNTGQEWVEKNRLKADMLERRGEVTHVLRQQGKRFFTRHKDGTMQMDPKRAPVEENAVVDVPAEAPAATAPVAVAA</sequence>
<evidence type="ECO:0000313" key="4">
    <source>
        <dbReference type="Proteomes" id="UP000310421"/>
    </source>
</evidence>
<dbReference type="Proteomes" id="UP000310421">
    <property type="component" value="Unassembled WGS sequence"/>
</dbReference>
<comment type="caution">
    <text evidence="1">The sequence shown here is derived from an EMBL/GenBank/DDBJ whole genome shotgun (WGS) entry which is preliminary data.</text>
</comment>
<organism evidence="1 4">
    <name type="scientific">Aureobasidium pullulans</name>
    <name type="common">Black yeast</name>
    <name type="synonym">Pullularia pullulans</name>
    <dbReference type="NCBI Taxonomy" id="5580"/>
    <lineage>
        <taxon>Eukaryota</taxon>
        <taxon>Fungi</taxon>
        <taxon>Dikarya</taxon>
        <taxon>Ascomycota</taxon>
        <taxon>Pezizomycotina</taxon>
        <taxon>Dothideomycetes</taxon>
        <taxon>Dothideomycetidae</taxon>
        <taxon>Dothideales</taxon>
        <taxon>Saccotheciaceae</taxon>
        <taxon>Aureobasidium</taxon>
    </lineage>
</organism>